<evidence type="ECO:0000313" key="3">
    <source>
        <dbReference type="Proteomes" id="UP000609172"/>
    </source>
</evidence>
<feature type="signal peptide" evidence="1">
    <location>
        <begin position="1"/>
        <end position="19"/>
    </location>
</feature>
<dbReference type="EMBL" id="JAEHFV010000004">
    <property type="protein sequence ID" value="MBK0370396.1"/>
    <property type="molecule type" value="Genomic_DNA"/>
</dbReference>
<evidence type="ECO:0000313" key="2">
    <source>
        <dbReference type="EMBL" id="MBK0370396.1"/>
    </source>
</evidence>
<evidence type="ECO:0008006" key="4">
    <source>
        <dbReference type="Google" id="ProtNLM"/>
    </source>
</evidence>
<comment type="caution">
    <text evidence="2">The sequence shown here is derived from an EMBL/GenBank/DDBJ whole genome shotgun (WGS) entry which is preliminary data.</text>
</comment>
<keyword evidence="1" id="KW-0732">Signal</keyword>
<sequence>MKKTLLALCFLITIQFAFSQTHENKELELSQNDKFYYLDSKSTQTKSKDYQYIRVIKDSRLKKENYTVLEYYRSGELRMEGTSKFYDGHKRGKSNLLLQKWH</sequence>
<protein>
    <recommendedName>
        <fullName evidence="4">OstA-like protein</fullName>
    </recommendedName>
</protein>
<proteinExistence type="predicted"/>
<reference evidence="2" key="1">
    <citation type="submission" date="2020-12" db="EMBL/GenBank/DDBJ databases">
        <title>Bacterial novel species Flavobacterium sp. SE-1-e isolated from soil.</title>
        <authorList>
            <person name="Jung H.-Y."/>
        </authorList>
    </citation>
    <scope>NUCLEOTIDE SEQUENCE</scope>
    <source>
        <strain evidence="2">SE-1-e</strain>
    </source>
</reference>
<evidence type="ECO:0000256" key="1">
    <source>
        <dbReference type="SAM" id="SignalP"/>
    </source>
</evidence>
<keyword evidence="3" id="KW-1185">Reference proteome</keyword>
<name>A0A934UJW0_9FLAO</name>
<dbReference type="RefSeq" id="WP_200106524.1">
    <property type="nucleotide sequence ID" value="NZ_JAEHFV010000004.1"/>
</dbReference>
<dbReference type="AlphaFoldDB" id="A0A934UJW0"/>
<dbReference type="Proteomes" id="UP000609172">
    <property type="component" value="Unassembled WGS sequence"/>
</dbReference>
<organism evidence="2 3">
    <name type="scientific">Flavobacterium agrisoli</name>
    <dbReference type="NCBI Taxonomy" id="2793066"/>
    <lineage>
        <taxon>Bacteria</taxon>
        <taxon>Pseudomonadati</taxon>
        <taxon>Bacteroidota</taxon>
        <taxon>Flavobacteriia</taxon>
        <taxon>Flavobacteriales</taxon>
        <taxon>Flavobacteriaceae</taxon>
        <taxon>Flavobacterium</taxon>
    </lineage>
</organism>
<gene>
    <name evidence="2" type="ORF">I5M07_11175</name>
</gene>
<accession>A0A934UJW0</accession>
<feature type="chain" id="PRO_5036790225" description="OstA-like protein" evidence="1">
    <location>
        <begin position="20"/>
        <end position="102"/>
    </location>
</feature>